<keyword evidence="5" id="KW-1185">Reference proteome</keyword>
<feature type="transmembrane region" description="Helical" evidence="2">
    <location>
        <begin position="141"/>
        <end position="159"/>
    </location>
</feature>
<dbReference type="OrthoDB" id="8584557at2"/>
<keyword evidence="2" id="KW-0472">Membrane</keyword>
<feature type="region of interest" description="Disordered" evidence="1">
    <location>
        <begin position="1"/>
        <end position="25"/>
    </location>
</feature>
<evidence type="ECO:0000256" key="2">
    <source>
        <dbReference type="SAM" id="Phobius"/>
    </source>
</evidence>
<feature type="transmembrane region" description="Helical" evidence="2">
    <location>
        <begin position="306"/>
        <end position="324"/>
    </location>
</feature>
<feature type="transmembrane region" description="Helical" evidence="2">
    <location>
        <begin position="252"/>
        <end position="273"/>
    </location>
</feature>
<evidence type="ECO:0000256" key="1">
    <source>
        <dbReference type="SAM" id="MobiDB-lite"/>
    </source>
</evidence>
<organism evidence="4 5">
    <name type="scientific">Bordetella genomosp. 9</name>
    <dbReference type="NCBI Taxonomy" id="1416803"/>
    <lineage>
        <taxon>Bacteria</taxon>
        <taxon>Pseudomonadati</taxon>
        <taxon>Pseudomonadota</taxon>
        <taxon>Betaproteobacteria</taxon>
        <taxon>Burkholderiales</taxon>
        <taxon>Alcaligenaceae</taxon>
        <taxon>Bordetella</taxon>
    </lineage>
</organism>
<feature type="domain" description="EamA" evidence="3">
    <location>
        <begin position="191"/>
        <end position="318"/>
    </location>
</feature>
<evidence type="ECO:0000259" key="3">
    <source>
        <dbReference type="Pfam" id="PF00892"/>
    </source>
</evidence>
<feature type="transmembrane region" description="Helical" evidence="2">
    <location>
        <begin position="280"/>
        <end position="300"/>
    </location>
</feature>
<feature type="transmembrane region" description="Helical" evidence="2">
    <location>
        <begin position="188"/>
        <end position="209"/>
    </location>
</feature>
<dbReference type="InterPro" id="IPR037185">
    <property type="entry name" value="EmrE-like"/>
</dbReference>
<reference evidence="4" key="1">
    <citation type="submission" date="2017-05" db="EMBL/GenBank/DDBJ databases">
        <title>Complete and WGS of Bordetella genogroups.</title>
        <authorList>
            <person name="Spilker T."/>
            <person name="Lipuma J."/>
        </authorList>
    </citation>
    <scope>NUCLEOTIDE SEQUENCE</scope>
    <source>
        <strain evidence="4">AU21707</strain>
    </source>
</reference>
<dbReference type="Pfam" id="PF00892">
    <property type="entry name" value="EamA"/>
    <property type="match status" value="2"/>
</dbReference>
<dbReference type="InterPro" id="IPR000620">
    <property type="entry name" value="EamA_dom"/>
</dbReference>
<dbReference type="Proteomes" id="UP000216857">
    <property type="component" value="Unassembled WGS sequence"/>
</dbReference>
<dbReference type="EMBL" id="NEVJ01000001">
    <property type="protein sequence ID" value="OZI26220.1"/>
    <property type="molecule type" value="Genomic_DNA"/>
</dbReference>
<feature type="transmembrane region" description="Helical" evidence="2">
    <location>
        <begin position="114"/>
        <end position="135"/>
    </location>
</feature>
<dbReference type="AlphaFoldDB" id="A0A261RNP8"/>
<feature type="domain" description="EamA" evidence="3">
    <location>
        <begin position="47"/>
        <end position="182"/>
    </location>
</feature>
<evidence type="ECO:0000313" key="5">
    <source>
        <dbReference type="Proteomes" id="UP000216857"/>
    </source>
</evidence>
<dbReference type="PANTHER" id="PTHR22911:SF103">
    <property type="entry name" value="BLR2811 PROTEIN"/>
    <property type="match status" value="1"/>
</dbReference>
<dbReference type="GO" id="GO:0016020">
    <property type="term" value="C:membrane"/>
    <property type="evidence" value="ECO:0007669"/>
    <property type="project" value="InterPro"/>
</dbReference>
<sequence>MASHARVASTTVTTRDAARDTAHDGAHDGAHSAAVAGDGGAASVRVGIALFLAALCAFATFDAFCKQMLATYSSPFMNLMRYVATSTIAAFWLARQARHGVSLRLWRAPHRGLLLARSVALACVATAFMTALTIMPLAEATAIYFTSPLIMVALSPWLLGERVGPMQWTAVIAGFAGMLLIVRPGGDLPWTGAVLMAIAAVSYAFFQLLTRRLSGLVAAPVQYAYMAVVCLVITGTPALFALPAAWPGWPQLLLLLAGGACSGVAQLLLLAAFRRAQASILAPLNYLQLMLAVLISTFWFDRPPDTVALAGIALIMGSGAWLALRRHNTRAGAPGGGASAPSR</sequence>
<feature type="compositionally biased region" description="Basic and acidic residues" evidence="1">
    <location>
        <begin position="16"/>
        <end position="25"/>
    </location>
</feature>
<dbReference type="SUPFAM" id="SSF103481">
    <property type="entry name" value="Multidrug resistance efflux transporter EmrE"/>
    <property type="match status" value="2"/>
</dbReference>
<dbReference type="Gene3D" id="1.10.3730.20">
    <property type="match status" value="1"/>
</dbReference>
<keyword evidence="2" id="KW-0812">Transmembrane</keyword>
<proteinExistence type="predicted"/>
<comment type="caution">
    <text evidence="4">The sequence shown here is derived from an EMBL/GenBank/DDBJ whole genome shotgun (WGS) entry which is preliminary data.</text>
</comment>
<protein>
    <submittedName>
        <fullName evidence="4">EamA family transporter</fullName>
    </submittedName>
</protein>
<name>A0A261RNP8_9BORD</name>
<feature type="transmembrane region" description="Helical" evidence="2">
    <location>
        <begin position="166"/>
        <end position="182"/>
    </location>
</feature>
<feature type="transmembrane region" description="Helical" evidence="2">
    <location>
        <begin position="221"/>
        <end position="246"/>
    </location>
</feature>
<dbReference type="RefSeq" id="WP_094845326.1">
    <property type="nucleotide sequence ID" value="NZ_NEVJ01000001.1"/>
</dbReference>
<accession>A0A261RNP8</accession>
<keyword evidence="2" id="KW-1133">Transmembrane helix</keyword>
<dbReference type="PANTHER" id="PTHR22911">
    <property type="entry name" value="ACYL-MALONYL CONDENSING ENZYME-RELATED"/>
    <property type="match status" value="1"/>
</dbReference>
<gene>
    <name evidence="4" type="ORF">CAL26_02440</name>
</gene>
<feature type="transmembrane region" description="Helical" evidence="2">
    <location>
        <begin position="46"/>
        <end position="64"/>
    </location>
</feature>
<feature type="transmembrane region" description="Helical" evidence="2">
    <location>
        <begin position="76"/>
        <end position="94"/>
    </location>
</feature>
<evidence type="ECO:0000313" key="4">
    <source>
        <dbReference type="EMBL" id="OZI26220.1"/>
    </source>
</evidence>
<feature type="compositionally biased region" description="Low complexity" evidence="1">
    <location>
        <begin position="1"/>
        <end position="15"/>
    </location>
</feature>